<dbReference type="Proteomes" id="UP000002588">
    <property type="component" value="Chromosome"/>
</dbReference>
<keyword evidence="6" id="KW-1185">Reference proteome</keyword>
<evidence type="ECO:0000313" key="6">
    <source>
        <dbReference type="Proteomes" id="UP000002588"/>
    </source>
</evidence>
<dbReference type="EC" id="5.4.2.1" evidence="5"/>
<sequence>MNTLQHPQNPRRCRICLVRHGETPWNAERRLQGHLDVPLNEVGHTQAEATARSLRGGRFAAIYASDLTRALQTAAPAARDLGLETQPSAALRERHYGLFQGLTYDEAAERHPDAYARFRAREATFAFPEGGESLADFAVRIDAALKALAHCHLGEQILVVTHGGVLDIAHRLASKLPLEAPRDFPILNAALNWLEYDGDGPAWHLVAWGVQDHLASARDELPNA</sequence>
<organism evidence="5 6">
    <name type="scientific">Azoarcus sp. (strain BH72)</name>
    <dbReference type="NCBI Taxonomy" id="418699"/>
    <lineage>
        <taxon>Bacteria</taxon>
        <taxon>Pseudomonadati</taxon>
        <taxon>Pseudomonadota</taxon>
        <taxon>Betaproteobacteria</taxon>
        <taxon>Rhodocyclales</taxon>
        <taxon>Zoogloeaceae</taxon>
        <taxon>Azoarcus</taxon>
    </lineage>
</organism>
<dbReference type="GO" id="GO:0016791">
    <property type="term" value="F:phosphatase activity"/>
    <property type="evidence" value="ECO:0007669"/>
    <property type="project" value="TreeGrafter"/>
</dbReference>
<evidence type="ECO:0000256" key="1">
    <source>
        <dbReference type="ARBA" id="ARBA00023152"/>
    </source>
</evidence>
<dbReference type="InterPro" id="IPR029033">
    <property type="entry name" value="His_PPase_superfam"/>
</dbReference>
<feature type="binding site" evidence="4">
    <location>
        <begin position="93"/>
        <end position="96"/>
    </location>
    <ligand>
        <name>substrate</name>
    </ligand>
</feature>
<dbReference type="CDD" id="cd07067">
    <property type="entry name" value="HP_PGM_like"/>
    <property type="match status" value="1"/>
</dbReference>
<dbReference type="SUPFAM" id="SSF53254">
    <property type="entry name" value="Phosphoglycerate mutase-like"/>
    <property type="match status" value="1"/>
</dbReference>
<feature type="binding site" evidence="4">
    <location>
        <position position="69"/>
    </location>
    <ligand>
        <name>substrate</name>
    </ligand>
</feature>
<feature type="active site" description="Proton donor/acceptor" evidence="3">
    <location>
        <position position="93"/>
    </location>
</feature>
<keyword evidence="1" id="KW-0324">Glycolysis</keyword>
<evidence type="ECO:0000256" key="2">
    <source>
        <dbReference type="ARBA" id="ARBA00023235"/>
    </source>
</evidence>
<feature type="active site" description="Tele-phosphohistidine intermediate" evidence="3">
    <location>
        <position position="20"/>
    </location>
</feature>
<feature type="binding site" evidence="4">
    <location>
        <begin position="19"/>
        <end position="26"/>
    </location>
    <ligand>
        <name>substrate</name>
    </ligand>
</feature>
<dbReference type="KEGG" id="azo:azo2798"/>
<dbReference type="InterPro" id="IPR050275">
    <property type="entry name" value="PGM_Phosphatase"/>
</dbReference>
<dbReference type="PANTHER" id="PTHR48100">
    <property type="entry name" value="BROAD-SPECIFICITY PHOSPHATASE YOR283W-RELATED"/>
    <property type="match status" value="1"/>
</dbReference>
<dbReference type="Gene3D" id="3.40.50.1240">
    <property type="entry name" value="Phosphoglycerate mutase-like"/>
    <property type="match status" value="1"/>
</dbReference>
<dbReference type="HOGENOM" id="CLU_033323_9_5_4"/>
<keyword evidence="2 5" id="KW-0413">Isomerase</keyword>
<evidence type="ECO:0000313" key="5">
    <source>
        <dbReference type="EMBL" id="CAL95414.1"/>
    </source>
</evidence>
<dbReference type="eggNOG" id="COG0406">
    <property type="taxonomic scope" value="Bacteria"/>
</dbReference>
<dbReference type="SMART" id="SM00855">
    <property type="entry name" value="PGAM"/>
    <property type="match status" value="1"/>
</dbReference>
<accession>A1K9A9</accession>
<dbReference type="InterPro" id="IPR013078">
    <property type="entry name" value="His_Pase_superF_clade-1"/>
</dbReference>
<dbReference type="PROSITE" id="PS00175">
    <property type="entry name" value="PG_MUTASE"/>
    <property type="match status" value="1"/>
</dbReference>
<dbReference type="STRING" id="62928.azo2798"/>
<gene>
    <name evidence="5" type="primary">gpmB</name>
    <name evidence="5" type="ordered locus">azo2798</name>
</gene>
<dbReference type="Pfam" id="PF00300">
    <property type="entry name" value="His_Phos_1"/>
    <property type="match status" value="1"/>
</dbReference>
<evidence type="ECO:0000256" key="4">
    <source>
        <dbReference type="PIRSR" id="PIRSR613078-2"/>
    </source>
</evidence>
<dbReference type="EMBL" id="AM406670">
    <property type="protein sequence ID" value="CAL95414.1"/>
    <property type="molecule type" value="Genomic_DNA"/>
</dbReference>
<dbReference type="GO" id="GO:0016853">
    <property type="term" value="F:isomerase activity"/>
    <property type="evidence" value="ECO:0007669"/>
    <property type="project" value="UniProtKB-KW"/>
</dbReference>
<evidence type="ECO:0000256" key="3">
    <source>
        <dbReference type="PIRSR" id="PIRSR613078-1"/>
    </source>
</evidence>
<dbReference type="AlphaFoldDB" id="A1K9A9"/>
<name>A1K9A9_AZOSB</name>
<dbReference type="GO" id="GO:0005737">
    <property type="term" value="C:cytoplasm"/>
    <property type="evidence" value="ECO:0007669"/>
    <property type="project" value="TreeGrafter"/>
</dbReference>
<dbReference type="PANTHER" id="PTHR48100:SF1">
    <property type="entry name" value="HISTIDINE PHOSPHATASE FAMILY PROTEIN-RELATED"/>
    <property type="match status" value="1"/>
</dbReference>
<reference evidence="5 6" key="1">
    <citation type="journal article" date="2006" name="Nat. Biotechnol.">
        <title>Complete genome of the mutualistic, N2-fixing grass endophyte Azoarcus sp. strain BH72.</title>
        <authorList>
            <person name="Krause A."/>
            <person name="Ramakumar A."/>
            <person name="Bartels D."/>
            <person name="Battistoni F."/>
            <person name="Bekel T."/>
            <person name="Boch J."/>
            <person name="Boehm M."/>
            <person name="Friedrich F."/>
            <person name="Hurek T."/>
            <person name="Krause L."/>
            <person name="Linke B."/>
            <person name="McHardy A.C."/>
            <person name="Sarkar A."/>
            <person name="Schneiker S."/>
            <person name="Syed A.A."/>
            <person name="Thauer R."/>
            <person name="Vorhoelter F.-J."/>
            <person name="Weidner S."/>
            <person name="Puehler A."/>
            <person name="Reinhold-Hurek B."/>
            <person name="Kaiser O."/>
            <person name="Goesmann A."/>
        </authorList>
    </citation>
    <scope>NUCLEOTIDE SEQUENCE [LARGE SCALE GENOMIC DNA]</scope>
    <source>
        <strain evidence="5 6">BH72</strain>
    </source>
</reference>
<protein>
    <submittedName>
        <fullName evidence="5">Probable phosphoglycerate mutase</fullName>
        <ecNumber evidence="5">5.4.2.1</ecNumber>
    </submittedName>
</protein>
<dbReference type="InterPro" id="IPR001345">
    <property type="entry name" value="PG/BPGM_mutase_AS"/>
</dbReference>
<dbReference type="RefSeq" id="WP_011766524.1">
    <property type="nucleotide sequence ID" value="NC_008702.1"/>
</dbReference>
<proteinExistence type="predicted"/>